<evidence type="ECO:0000259" key="2">
    <source>
        <dbReference type="Pfam" id="PF22893"/>
    </source>
</evidence>
<accession>A0A9P5GY66</accession>
<dbReference type="Pfam" id="PF22893">
    <property type="entry name" value="ULD_2"/>
    <property type="match status" value="1"/>
</dbReference>
<feature type="compositionally biased region" description="Basic and acidic residues" evidence="1">
    <location>
        <begin position="1"/>
        <end position="12"/>
    </location>
</feature>
<feature type="region of interest" description="Disordered" evidence="1">
    <location>
        <begin position="315"/>
        <end position="383"/>
    </location>
</feature>
<feature type="region of interest" description="Disordered" evidence="1">
    <location>
        <begin position="1"/>
        <end position="22"/>
    </location>
</feature>
<evidence type="ECO:0000313" key="4">
    <source>
        <dbReference type="Proteomes" id="UP000722485"/>
    </source>
</evidence>
<dbReference type="OrthoDB" id="3045089at2759"/>
<reference evidence="3" key="1">
    <citation type="submission" date="2020-03" db="EMBL/GenBank/DDBJ databases">
        <title>Draft Genome Sequence of Cylindrodendrum hubeiense.</title>
        <authorList>
            <person name="Buettner E."/>
            <person name="Kellner H."/>
        </authorList>
    </citation>
    <scope>NUCLEOTIDE SEQUENCE</scope>
    <source>
        <strain evidence="3">IHI 201604</strain>
    </source>
</reference>
<dbReference type="InterPro" id="IPR054464">
    <property type="entry name" value="ULD_fung"/>
</dbReference>
<sequence length="383" mass="41444">MNPAERDGRGADSEAVPDAEVELARPLGTAVADLEPPIVADLAAVESDVNHEDVDENTHEITDENTHENKDEDTTRQDSETVVWPHSSDPQDEPADEQHDTQQSSKGKEPQRLNFTPPLCESEAGSSQTTPAPAADLSPTSTAGLMHGQPIPWELDPERPAQKLPLRFKDALGRTMLIPWRRAKTWEGMKMTIDSQFMSLEAEGMETMLGNSVVNGRYSLHVSLPLTLEPPKRKSINKGSGNNNAITNNNNNNGGGGSSSNNNSNNNNNSHNNGNDNNESNDRSNNNTPQPDIPSASPMRAMILLPEFWDDLIQPGSAPGWRPGDAASPRSRRVEPGPHAPDGAPTAAAALHQDSWSAGQGEAKDESEFREADEAIVSEARRT</sequence>
<feature type="compositionally biased region" description="Low complexity" evidence="1">
    <location>
        <begin position="237"/>
        <end position="252"/>
    </location>
</feature>
<evidence type="ECO:0000256" key="1">
    <source>
        <dbReference type="SAM" id="MobiDB-lite"/>
    </source>
</evidence>
<feature type="compositionally biased region" description="Basic and acidic residues" evidence="1">
    <location>
        <begin position="48"/>
        <end position="79"/>
    </location>
</feature>
<evidence type="ECO:0000313" key="3">
    <source>
        <dbReference type="EMBL" id="KAF7539000.1"/>
    </source>
</evidence>
<dbReference type="EMBL" id="JAANBB010000576">
    <property type="protein sequence ID" value="KAF7539000.1"/>
    <property type="molecule type" value="Genomic_DNA"/>
</dbReference>
<comment type="caution">
    <text evidence="3">The sequence shown here is derived from an EMBL/GenBank/DDBJ whole genome shotgun (WGS) entry which is preliminary data.</text>
</comment>
<feature type="region of interest" description="Disordered" evidence="1">
    <location>
        <begin position="230"/>
        <end position="296"/>
    </location>
</feature>
<proteinExistence type="predicted"/>
<feature type="domain" description="Ubiquitin-like" evidence="2">
    <location>
        <begin position="164"/>
        <end position="220"/>
    </location>
</feature>
<feature type="region of interest" description="Disordered" evidence="1">
    <location>
        <begin position="43"/>
        <end position="157"/>
    </location>
</feature>
<dbReference type="AlphaFoldDB" id="A0A9P5GY66"/>
<dbReference type="Proteomes" id="UP000722485">
    <property type="component" value="Unassembled WGS sequence"/>
</dbReference>
<gene>
    <name evidence="3" type="ORF">G7Z17_g12518</name>
</gene>
<keyword evidence="4" id="KW-1185">Reference proteome</keyword>
<feature type="compositionally biased region" description="Low complexity" evidence="1">
    <location>
        <begin position="340"/>
        <end position="350"/>
    </location>
</feature>
<organism evidence="3 4">
    <name type="scientific">Cylindrodendrum hubeiense</name>
    <dbReference type="NCBI Taxonomy" id="595255"/>
    <lineage>
        <taxon>Eukaryota</taxon>
        <taxon>Fungi</taxon>
        <taxon>Dikarya</taxon>
        <taxon>Ascomycota</taxon>
        <taxon>Pezizomycotina</taxon>
        <taxon>Sordariomycetes</taxon>
        <taxon>Hypocreomycetidae</taxon>
        <taxon>Hypocreales</taxon>
        <taxon>Nectriaceae</taxon>
        <taxon>Cylindrodendrum</taxon>
    </lineage>
</organism>
<feature type="compositionally biased region" description="Basic and acidic residues" evidence="1">
    <location>
        <begin position="362"/>
        <end position="383"/>
    </location>
</feature>
<name>A0A9P5GY66_9HYPO</name>
<feature type="compositionally biased region" description="Low complexity" evidence="1">
    <location>
        <begin position="259"/>
        <end position="287"/>
    </location>
</feature>
<feature type="compositionally biased region" description="Basic and acidic residues" evidence="1">
    <location>
        <begin position="96"/>
        <end position="111"/>
    </location>
</feature>
<protein>
    <recommendedName>
        <fullName evidence="2">Ubiquitin-like domain-containing protein</fullName>
    </recommendedName>
</protein>